<dbReference type="SUPFAM" id="SSF50729">
    <property type="entry name" value="PH domain-like"/>
    <property type="match status" value="1"/>
</dbReference>
<evidence type="ECO:0000313" key="3">
    <source>
        <dbReference type="EMBL" id="KAK8860226.1"/>
    </source>
</evidence>
<dbReference type="Pfam" id="PF15787">
    <property type="entry name" value="DUF4704"/>
    <property type="match status" value="1"/>
</dbReference>
<dbReference type="InterPro" id="IPR000409">
    <property type="entry name" value="BEACH_dom"/>
</dbReference>
<feature type="domain" description="BEACH-type PH" evidence="2">
    <location>
        <begin position="1751"/>
        <end position="1859"/>
    </location>
</feature>
<name>A0ABR2IBB4_9EUKA</name>
<dbReference type="InterPro" id="IPR011993">
    <property type="entry name" value="PH-like_dom_sf"/>
</dbReference>
<dbReference type="InterPro" id="IPR013320">
    <property type="entry name" value="ConA-like_dom_sf"/>
</dbReference>
<keyword evidence="4" id="KW-1185">Reference proteome</keyword>
<accession>A0ABR2IBB4</accession>
<gene>
    <name evidence="3" type="ORF">M9Y10_011891</name>
</gene>
<evidence type="ECO:0000256" key="1">
    <source>
        <dbReference type="SAM" id="Phobius"/>
    </source>
</evidence>
<reference evidence="3 4" key="1">
    <citation type="submission" date="2024-04" db="EMBL/GenBank/DDBJ databases">
        <title>Tritrichomonas musculus Genome.</title>
        <authorList>
            <person name="Alves-Ferreira E."/>
            <person name="Grigg M."/>
            <person name="Lorenzi H."/>
            <person name="Galac M."/>
        </authorList>
    </citation>
    <scope>NUCLEOTIDE SEQUENCE [LARGE SCALE GENOMIC DNA]</scope>
    <source>
        <strain evidence="3 4">EAF2021</strain>
    </source>
</reference>
<organism evidence="3 4">
    <name type="scientific">Tritrichomonas musculus</name>
    <dbReference type="NCBI Taxonomy" id="1915356"/>
    <lineage>
        <taxon>Eukaryota</taxon>
        <taxon>Metamonada</taxon>
        <taxon>Parabasalia</taxon>
        <taxon>Tritrichomonadida</taxon>
        <taxon>Tritrichomonadidae</taxon>
        <taxon>Tritrichomonas</taxon>
    </lineage>
</organism>
<dbReference type="Pfam" id="PF14844">
    <property type="entry name" value="PH_BEACH"/>
    <property type="match status" value="1"/>
</dbReference>
<keyword evidence="1" id="KW-0472">Membrane</keyword>
<dbReference type="SUPFAM" id="SSF49899">
    <property type="entry name" value="Concanavalin A-like lectins/glucanases"/>
    <property type="match status" value="1"/>
</dbReference>
<feature type="transmembrane region" description="Helical" evidence="1">
    <location>
        <begin position="142"/>
        <end position="170"/>
    </location>
</feature>
<evidence type="ECO:0000313" key="4">
    <source>
        <dbReference type="Proteomes" id="UP001470230"/>
    </source>
</evidence>
<evidence type="ECO:0000259" key="2">
    <source>
        <dbReference type="PROSITE" id="PS51783"/>
    </source>
</evidence>
<dbReference type="Gene3D" id="2.30.29.30">
    <property type="entry name" value="Pleckstrin-homology domain (PH domain)/Phosphotyrosine-binding domain (PTB)"/>
    <property type="match status" value="1"/>
</dbReference>
<protein>
    <recommendedName>
        <fullName evidence="2">BEACH-type PH domain-containing protein</fullName>
    </recommendedName>
</protein>
<dbReference type="PANTHER" id="PTHR13743:SF161">
    <property type="entry name" value="BEIGE_BEACH DOMAIN CONTAINING PROTEIN"/>
    <property type="match status" value="1"/>
</dbReference>
<dbReference type="InterPro" id="IPR050865">
    <property type="entry name" value="BEACH_Domain"/>
</dbReference>
<dbReference type="SMART" id="SM01026">
    <property type="entry name" value="Beach"/>
    <property type="match status" value="1"/>
</dbReference>
<dbReference type="Pfam" id="PF02138">
    <property type="entry name" value="Beach"/>
    <property type="match status" value="2"/>
</dbReference>
<keyword evidence="1" id="KW-0812">Transmembrane</keyword>
<dbReference type="EMBL" id="JAPFFF010000018">
    <property type="protein sequence ID" value="KAK8860226.1"/>
    <property type="molecule type" value="Genomic_DNA"/>
</dbReference>
<comment type="caution">
    <text evidence="3">The sequence shown here is derived from an EMBL/GenBank/DDBJ whole genome shotgun (WGS) entry which is preliminary data.</text>
</comment>
<sequence length="2296" mass="267616">MNDPFIRILKINRKSIPDLRKYTDNVSIFSFFNSHPIPQFNIKEINNVENLLKNGENHSKAIKQYDNRLIPFITKPVQAILNLVDQNDTTALDYIDLYILHLYVSWIIFYDSSHETDDLSDLLILIIYLYNTEYKNIAKDCFFYAFNIYILAGTFTNFPVYLQVLITFFIKFTNIKDEDFNIFTLLLSNLKMYNLDNYVFLFMDEIEKVVNQYQVRIPKDVYDALMSNSITFLINFKESSIKFYGLIISHISDDQAEEIISTLTLVICQYVINYSHPVSFPIGQESEAPIGGSFYIVKGFPTKSTFLNGINFRFKTLDTILPPLKSLQDPVIMEKLQPLFEAFKKSKFSSIEIVKKIGLFLNKYEKEEKLRNYILYNLYVIFISLIKIVLPQIIDSVSFVDLLYRKEIFNSSIYCFDPDSQPSEIVNINILRTEAFKYILYDDTNRLTAFFDSFITSPTIFNEIVQRCIDNSHIIIAKIIESPCLIEFLSNSLIFYQNLRYQGEKNYDETSSKLFYLISIISQDKRAKESLFRDNFFCSAFLAQSYEVAPREFVFSQIKSASNSLTLPTAFLSMLRSVFHFFPSDESVILANGILLLINGIIATNRSMIERYSIIAKPLFNTLSILKQSQPSTELLLSILLFFTEISYPISDDQYIRFSETIRKVYGNGNDEVIFKRLIQFIAGDCLSSVNPSFIIRRPHATLMLFYMYSTSIKVINYIIKLCLYDSENCVACHEGRLDFFVLETIRSIWDDESANKEYLESLFKLFEAISTSSCSLEIIEKFISLLSPINGKYLSPHYQFAIDTIFNIIRFETKIPLYQMPLKKELIIKPNEIISLTKKGFSFVGWIYVEPGLTGEYPIIFKLWNDKNWSITISLRSNVINFLEIGPTYNISSNMDSYLPKREWIRVVMTYYIENIGLFNLYVNGILISTIRTAMPGILDWNFHFSFGGCLLSINQSPTNDNKNAKKRYSILGPFAIYPKLSNEHILSVFNDNPNIFSPIENKPFFTCLPTKINIFEKESFYSLFVGRCYLYLILPIFSLSNVNFRNNERYKLLYENAVSILLEVLSVCKEVENMFFKVGGFRIISYLLSDANPSFLTYHLYTRFFTIFQSLKNENLQEDLFAHILTDFSIWYICEEQLLILKYIHRVVLPSSDHLSSKYFGFEVVLKNIFAFFSNQETHRIRPESVNLIQCRKILYTILFLNTPNHSDFQFLLGSTKNFNKDVRVKTELIELIDTFSEMHKDLFMKFMAREEISSLLLKLVQKSIDITPIPIITLLSNLHQRSIININDFTSHVLVKISPTTASVQLFENIIDLVNNNNIYQWFPLLCFVGMQLPWEDAKSIQTIPIKKVSLLNDWYFWPVIWALELTREGQVSLMNLLAKGDPMNWLPICALIEKSSLVKGHNPDEPTSCFLSQVCHYMIISEILLSKPISNYFQLIIGHHLFFRHTSKLNNNCYNIIADTYGEDDNMNDSNANLRHFSSFKKMCSSEIDQIISDSSGSNSYIEPERERENNTNQVHFGLRLDDDMDWLDFELAKTFLYIISSYRTILDLDLYILTIYFFTKTSNNADISKYLRIANQLNPNDQQSTILSHKDSCDLTYFIESIFAKKFASLKVNFSANDENLFNLIRSKSVDTDFESELLKGSLLKSPSSSKLIKIDKEELNSNSQTNEFNEDELFQTINRRNNRKLWKKMLKDLTQEGKPWESLILCKEQLERDETLCSIGCPFKIIQKWKSAKQTAEIIANEIVYGVEPIDDLSCSTELNDHDQIEESCLTAICTIIKINAPDENTEISVYKSILYLKRKKPKIIHIWSIVSVIGITYNSRQTAIEITLGDGKSYFFVFQTTAIRNQVFEVINRSIHEFQKKNKMPFIYQTQRLVPSALTNGWKEHRISNFSYILMLNKMSGCSFNVESQYPIFPRILDDFNDIKSIRDYKVNYQYSEEPPLFYLQRLDPFDKISKRSFDNISQISTKFELTPEFFYLPEFLISEVQVQNVILPKWANSPFDFVYKCRKILESEEVSMHLNKWIDLVWGSFRVLYCNYLPLFEYPHVQRKKLSDIPKKEPIFIERKMENKNNENKNLIKLNSHSIVICESKDWISYYQHELANLICLKKKSNQYLVIKIDFSFDLNQISTAFISEEFHTIAIGVDEGKTIFVHSLEHKLPVFLIKLEENNKADRIAISQSWGFIVVISSKSDTQNFVTLYNINGLFIKQVKIKSIINQIVCWTNRDGFDFMCLADVNGNIYVTEIYEISEELFDNPFYSCNCEVDKLMFDKSNETIIIQTVNRKEIIKSV</sequence>
<dbReference type="InterPro" id="IPR023362">
    <property type="entry name" value="PH-BEACH_dom"/>
</dbReference>
<dbReference type="PROSITE" id="PS51783">
    <property type="entry name" value="PH_BEACH"/>
    <property type="match status" value="1"/>
</dbReference>
<dbReference type="InterPro" id="IPR031570">
    <property type="entry name" value="NBEA/BDCP_DUF4704"/>
</dbReference>
<dbReference type="Proteomes" id="UP001470230">
    <property type="component" value="Unassembled WGS sequence"/>
</dbReference>
<dbReference type="InterPro" id="IPR036372">
    <property type="entry name" value="BEACH_dom_sf"/>
</dbReference>
<dbReference type="PANTHER" id="PTHR13743">
    <property type="entry name" value="BEIGE/BEACH-RELATED"/>
    <property type="match status" value="1"/>
</dbReference>
<dbReference type="SUPFAM" id="SSF81837">
    <property type="entry name" value="BEACH domain"/>
    <property type="match status" value="1"/>
</dbReference>
<dbReference type="Gene3D" id="2.60.120.200">
    <property type="match status" value="1"/>
</dbReference>
<feature type="transmembrane region" description="Helical" evidence="1">
    <location>
        <begin position="373"/>
        <end position="394"/>
    </location>
</feature>
<dbReference type="Gene3D" id="1.10.1540.10">
    <property type="entry name" value="BEACH domain"/>
    <property type="match status" value="2"/>
</dbReference>
<proteinExistence type="predicted"/>
<keyword evidence="1" id="KW-1133">Transmembrane helix</keyword>